<dbReference type="PROSITE" id="PS50940">
    <property type="entry name" value="CHIT_BIND_II"/>
    <property type="match status" value="6"/>
</dbReference>
<keyword evidence="17" id="KW-1185">Reference proteome</keyword>
<sequence>MRDYGRRRGLNMGVAQLLYLLVLGTPLSHAFNSYYPQRRSYSPYHVESESFSRSSVESPPNIIEDTAPVTRPIQTYQQDLTSISVNDPESFSRGAVEASIRNPQQVQEEQPKYDFFGAAQHLDTKPKFSFYGAAQYLNNQPQGYFGNRKYEEEDEQEEDQLASSQGDFYPARSAVESYPRGVTRGAPVDGESSETGEDSSAFKIICYYGSWSIYRPEPMNIKVSDIDPFACSHLIYSFAGLDNQTWEITSLDPEQDIVKGNYLAASVLKKTNPNLRVMIAIGGWNEGGLRYSQMAADPERREIFVNSVIKFLDQHNFDGIDLDWEYPGATDRGGTYADKKNFADLVNELSAVLRPRGLLLSAAVSAAKFRIDEGYDVPAISKKLDFINVMTYDLHGFWDNKADHHALLKERENEDWAGKSLNTDHAIQHWIKKGAPAEKVILGIPFYGRSFTLADKNDNKPGAATIAGGTPGVFTNETGFLAYYEICYGLNGDDGWQSHEDRGGNPYAVKGNQWVGYDNPQSIGKKMDYVKKHKLGGAMVWAIDLDDVFGVCNQGKWPLISRMNDKLNVGEGVIVEVQGEPLPLPDLSQPLTTTTEEPFEVQILVCKEGETGLLPSTANCEEFYQCGTDGSATKFRCSDGLKFDAENGICNWPDNVDCSTRNGGAPQSYRLNKCSSVQDGLYSDPVACEKMFWCQNGIQHKLSCPFGQFFDPEAGTCSYFAKFRCPSGKMVRVGELNYPAPSIQRYLLPQSQTSAYRQGRSTSNNVVCYFANWAVYRDGAGKYVPENIPSQLCSHVVYAFARLDAKTHTIALSDELLEISHDYFNRMVRESKARNPKVKTILAIGGWADSAGNAYSVLVNSPSKRQNFVRESKKFLKSYGFDGISIDWQYPVCWQSDCSKGPASDKQGFAALLQELKEAYGPSGLIVMTSISGFFPILEKAYDFQTIGQSADLINVMTYDYHGFWDEKAYHHSPLKATIGVSEKKSAVGAPIVPGKPASPGPHTIQGGMLAYHEICSGIKSQQWTKNNGDDRYGPHAYSGQEWVSFDDPDMMNTKGQFIIENGFGGATLFTIDFDDFNNECCQGPNPNLNAISQVLRDFSLNPPADCTSPPPVVTPPPLEEGSTKFDSFGPEWVPTTPSYPEPQNPGVTVSTTDRPATIKTTTAGTVVPEGGCKNGAYYPDPADCSGFMQCVNNELNPLFCGAPLLWNDVLNICDWDFNVNCANRRRTSQESLTGGYPQGTLDESQVENEDNAESEVIEEKVEIIIDETIPCQPGVYEGVPEDCSAYIQCLDGKRRVHYCPEGLFWNLDKITCDFMSNVECQDHSIKADRQILRAGYQESPCGGPELIRDPNNCQGYLQCDGEGSYLSRSCGAGLNWNNIVSLCDYPDNAPCDASQPEVGDVMRPQSPGLTPGDTTTTTTTTPRPINNAPLEVVEPTQDHLSGDYKVVCYFTNWAWYRRGVGKYRPEDIDPELCTHIVYGFAVLDYSNKIIKTHDSWADIDNKFYEKVVGLKQKNKNLKVTLAIGGWNDSQGPKYSDMVNNPASRKRFINHALDFVEKHGFDGLDLDWEYPKCWQTDCNKGPDSDKEAFSALIRELSEVFKPKGLLLSAAVSPNKKIIEVGYEVPQLAKYLDWIAVMSYDYHGHWDKKTGHVAPMYVHEDDEIDYFNTNYTIHYWLEAGIPKEKLIMGMPLYGQAFSLQNPSENGLNAPAPQKGQAGPFTQAAGFLAYYEICNMVKNKGYTVVEDKSSPKTMGPYAFRDRQWVSYDDVAMIRYKSEYIRKLGLGGGMVWALDLDDFNNVCGQGVHPLMNTIKKVLGPQKGEYPGVIDGSGDEMIDNCDQDNKPETGMDDQNENMPVDIEDNNMSGQSESDSNQEQSEEYKVVCYFTNWAWYRQGPGKYLPAEIDPSLCTHIVYGFAVLDSQRLLLKPHDKWADFDNEFYQKVTALKSKTRKVLLALGGWNDSAGDKYSRLVNNPAARAAFTKHVVEFLEEHNFDGLDLDWEYPKCWQVDCSKGPESDKHAFTLWVQELSVALKAKNLLLTAAVSPSKAVIEEAYEVQALSNAMDYISIMTYDYHGQWDKKTGHNYTVFNWLEKGLDKKKLILGMPMYGQSFTLADANENGLAAKSYGGGEAGHSTRSRGFLAYYEICEKINEKGWQVVRDPENRMGPYAFKGDQWVGFDDIDTIRFKSEYVKRMGLGGAMIWALDLDDFKGLCGGEDYPLLKTINRALGYRNDEPNSDNEISGKFRIQDEIGVFRAEFSQGSYSACSGGGSAKIPGNCAAFQVCINGEYVTRPCAPGTVFNGNICDWPNDDEPCMESNQVVVSNEPETEEPGEPILYPDYNEDSNGQGSPIVTPIPSTISTTTIASTTTQSSFVPGHPGMGTTTDTGMKVVCYFTNWAWYRPGIGKYVPEDIDPNLCTHVNYGFAVLDPDRLIIKPHDTWADIDSEFYNRVNALQKKGVKVLLALGGWNDSEGNKYSRMVNNESHRKRFVEEALRFVQKYSFDGLDLDWEYPKCWQVDCDKGPISDKENFANLVKELSAAFKPHGLLLTAAVSPSKAVIDAAYDVPIISQYLDIINVMTYDYHGHWDKKTGHVAPLFDYEEATYGYFNTEFTMNYWKELGADSKKLVLGMPMYGQAFTLNDASQTGLNSPGTKGMAGMQTRAAGFLAYYEICKAIKEDNWAVKKHPEGSMGPYAFKGNQWVGFDDSAMIRKKSQFVKDKGYGGAMIWALDLDDFRNVCGCEHYPLLRTINRVLRGLATPDPKCDIPESNQALPRILPYQTAAQYGYPQYNPFYMETNSYLSHGASNSNKYPSNQFPLQYSVKY</sequence>
<accession>A0A553PPY6</accession>
<comment type="similarity">
    <text evidence="2">Belongs to the glycosyl hydrolase 18 family. Chitinase class II subfamily.</text>
</comment>
<feature type="domain" description="GH18" evidence="15">
    <location>
        <begin position="764"/>
        <end position="1099"/>
    </location>
</feature>
<dbReference type="InterPro" id="IPR036508">
    <property type="entry name" value="Chitin-bd_dom_sf"/>
</dbReference>
<evidence type="ECO:0000256" key="2">
    <source>
        <dbReference type="ARBA" id="ARBA00009121"/>
    </source>
</evidence>
<feature type="domain" description="Chitin-binding type-2" evidence="14">
    <location>
        <begin position="603"/>
        <end position="660"/>
    </location>
</feature>
<keyword evidence="8" id="KW-1015">Disulfide bond</keyword>
<evidence type="ECO:0000256" key="9">
    <source>
        <dbReference type="ARBA" id="ARBA00023277"/>
    </source>
</evidence>
<dbReference type="InterPro" id="IPR029070">
    <property type="entry name" value="Chitinase_insertion_sf"/>
</dbReference>
<keyword evidence="11" id="KW-0624">Polysaccharide degradation</keyword>
<dbReference type="OMA" id="TRICDWP"/>
<dbReference type="CDD" id="cd02872">
    <property type="entry name" value="GH18_chitolectin_chitotriosidase"/>
    <property type="match status" value="4"/>
</dbReference>
<evidence type="ECO:0000256" key="8">
    <source>
        <dbReference type="ARBA" id="ARBA00023157"/>
    </source>
</evidence>
<evidence type="ECO:0000256" key="10">
    <source>
        <dbReference type="ARBA" id="ARBA00023295"/>
    </source>
</evidence>
<feature type="domain" description="GH18" evidence="15">
    <location>
        <begin position="1445"/>
        <end position="1818"/>
    </location>
</feature>
<dbReference type="Pfam" id="PF00704">
    <property type="entry name" value="Glyco_hydro_18"/>
    <property type="match status" value="5"/>
</dbReference>
<dbReference type="FunFam" id="3.10.50.10:FF:000004">
    <property type="entry name" value="Chitinase 5"/>
    <property type="match status" value="4"/>
</dbReference>
<evidence type="ECO:0000256" key="4">
    <source>
        <dbReference type="ARBA" id="ARBA00022669"/>
    </source>
</evidence>
<keyword evidence="9" id="KW-0119">Carbohydrate metabolism</keyword>
<dbReference type="GO" id="GO:0008061">
    <property type="term" value="F:chitin binding"/>
    <property type="evidence" value="ECO:0007669"/>
    <property type="project" value="UniProtKB-KW"/>
</dbReference>
<feature type="region of interest" description="Disordered" evidence="13">
    <location>
        <begin position="1402"/>
        <end position="1428"/>
    </location>
</feature>
<dbReference type="FunFam" id="3.20.20.80:FF:000007">
    <property type="entry name" value="Acidic mammalian chitinase"/>
    <property type="match status" value="4"/>
</dbReference>
<evidence type="ECO:0000256" key="13">
    <source>
        <dbReference type="SAM" id="MobiDB-lite"/>
    </source>
</evidence>
<evidence type="ECO:0000313" key="17">
    <source>
        <dbReference type="Proteomes" id="UP000318571"/>
    </source>
</evidence>
<dbReference type="SUPFAM" id="SSF54556">
    <property type="entry name" value="Chitinase insertion domain"/>
    <property type="match status" value="5"/>
</dbReference>
<dbReference type="STRING" id="6832.A0A553PPY6"/>
<dbReference type="EC" id="3.2.1.14" evidence="3"/>
<dbReference type="InterPro" id="IPR017853">
    <property type="entry name" value="GH"/>
</dbReference>
<feature type="domain" description="GH18" evidence="15">
    <location>
        <begin position="1879"/>
        <end position="2231"/>
    </location>
</feature>
<feature type="region of interest" description="Disordered" evidence="13">
    <location>
        <begin position="1230"/>
        <end position="1250"/>
    </location>
</feature>
<evidence type="ECO:0000313" key="16">
    <source>
        <dbReference type="EMBL" id="TRY79747.1"/>
    </source>
</evidence>
<feature type="domain" description="GH18" evidence="15">
    <location>
        <begin position="2388"/>
        <end position="2756"/>
    </location>
</feature>
<dbReference type="SMART" id="SM00636">
    <property type="entry name" value="Glyco_18"/>
    <property type="match status" value="5"/>
</dbReference>
<dbReference type="Gene3D" id="3.20.20.80">
    <property type="entry name" value="Glycosidases"/>
    <property type="match status" value="5"/>
</dbReference>
<dbReference type="GO" id="GO:0006032">
    <property type="term" value="P:chitin catabolic process"/>
    <property type="evidence" value="ECO:0007669"/>
    <property type="project" value="UniProtKB-KW"/>
</dbReference>
<dbReference type="InterPro" id="IPR050314">
    <property type="entry name" value="Glycosyl_Hydrlase_18"/>
</dbReference>
<feature type="domain" description="Chitin-binding type-2" evidence="14">
    <location>
        <begin position="1269"/>
        <end position="1323"/>
    </location>
</feature>
<feature type="region of interest" description="Disordered" evidence="13">
    <location>
        <begin position="144"/>
        <end position="166"/>
    </location>
</feature>
<gene>
    <name evidence="16" type="ORF">TCAL_01968</name>
</gene>
<keyword evidence="6 12" id="KW-0378">Hydrolase</keyword>
<name>A0A553PPY6_TIGCA</name>
<dbReference type="GO" id="GO:0008843">
    <property type="term" value="F:endochitinase activity"/>
    <property type="evidence" value="ECO:0007669"/>
    <property type="project" value="UniProtKB-EC"/>
</dbReference>
<proteinExistence type="inferred from homology"/>
<dbReference type="SUPFAM" id="SSF57625">
    <property type="entry name" value="Invertebrate chitin-binding proteins"/>
    <property type="match status" value="6"/>
</dbReference>
<evidence type="ECO:0000256" key="11">
    <source>
        <dbReference type="ARBA" id="ARBA00023326"/>
    </source>
</evidence>
<dbReference type="PROSITE" id="PS51910">
    <property type="entry name" value="GH18_2"/>
    <property type="match status" value="5"/>
</dbReference>
<evidence type="ECO:0000256" key="12">
    <source>
        <dbReference type="RuleBase" id="RU000489"/>
    </source>
</evidence>
<dbReference type="InterPro" id="IPR001223">
    <property type="entry name" value="Glyco_hydro18_cat"/>
</dbReference>
<protein>
    <recommendedName>
        <fullName evidence="3">chitinase</fullName>
        <ecNumber evidence="3">3.2.1.14</ecNumber>
    </recommendedName>
</protein>
<dbReference type="PANTHER" id="PTHR11177">
    <property type="entry name" value="CHITINASE"/>
    <property type="match status" value="1"/>
</dbReference>
<dbReference type="GO" id="GO:0005576">
    <property type="term" value="C:extracellular region"/>
    <property type="evidence" value="ECO:0007669"/>
    <property type="project" value="InterPro"/>
</dbReference>
<evidence type="ECO:0000256" key="1">
    <source>
        <dbReference type="ARBA" id="ARBA00000822"/>
    </source>
</evidence>
<dbReference type="Gene3D" id="2.170.140.10">
    <property type="entry name" value="Chitin binding domain"/>
    <property type="match status" value="6"/>
</dbReference>
<dbReference type="GO" id="GO:0000272">
    <property type="term" value="P:polysaccharide catabolic process"/>
    <property type="evidence" value="ECO:0007669"/>
    <property type="project" value="UniProtKB-KW"/>
</dbReference>
<evidence type="ECO:0000259" key="14">
    <source>
        <dbReference type="PROSITE" id="PS50940"/>
    </source>
</evidence>
<dbReference type="SMART" id="SM00494">
    <property type="entry name" value="ChtBD2"/>
    <property type="match status" value="6"/>
</dbReference>
<dbReference type="EMBL" id="VCGU01000002">
    <property type="protein sequence ID" value="TRY79747.1"/>
    <property type="molecule type" value="Genomic_DNA"/>
</dbReference>
<evidence type="ECO:0000256" key="5">
    <source>
        <dbReference type="ARBA" id="ARBA00022729"/>
    </source>
</evidence>
<dbReference type="Proteomes" id="UP000318571">
    <property type="component" value="Chromosome 6"/>
</dbReference>
<feature type="region of interest" description="Disordered" evidence="13">
    <location>
        <begin position="1825"/>
        <end position="1875"/>
    </location>
</feature>
<feature type="domain" description="Chitin-binding type-2" evidence="14">
    <location>
        <begin position="2263"/>
        <end position="2316"/>
    </location>
</feature>
<evidence type="ECO:0000256" key="7">
    <source>
        <dbReference type="ARBA" id="ARBA00023024"/>
    </source>
</evidence>
<dbReference type="InterPro" id="IPR002557">
    <property type="entry name" value="Chitin-bd_dom"/>
</dbReference>
<keyword evidence="5" id="KW-0732">Signal</keyword>
<dbReference type="Pfam" id="PF01607">
    <property type="entry name" value="CBM_14"/>
    <property type="match status" value="6"/>
</dbReference>
<dbReference type="FunFam" id="3.20.20.80:FF:000144">
    <property type="entry name" value="Chitinase"/>
    <property type="match status" value="1"/>
</dbReference>
<evidence type="ECO:0000259" key="15">
    <source>
        <dbReference type="PROSITE" id="PS51910"/>
    </source>
</evidence>
<feature type="domain" description="GH18" evidence="15">
    <location>
        <begin position="202"/>
        <end position="570"/>
    </location>
</feature>
<reference evidence="16 17" key="1">
    <citation type="journal article" date="2018" name="Nat. Ecol. Evol.">
        <title>Genomic signatures of mitonuclear coevolution across populations of Tigriopus californicus.</title>
        <authorList>
            <person name="Barreto F.S."/>
            <person name="Watson E.T."/>
            <person name="Lima T.G."/>
            <person name="Willett C.S."/>
            <person name="Edmands S."/>
            <person name="Li W."/>
            <person name="Burton R.S."/>
        </authorList>
    </citation>
    <scope>NUCLEOTIDE SEQUENCE [LARGE SCALE GENOMIC DNA]</scope>
    <source>
        <strain evidence="16 17">San Diego</strain>
    </source>
</reference>
<dbReference type="PROSITE" id="PS01095">
    <property type="entry name" value="GH18_1"/>
    <property type="match status" value="4"/>
</dbReference>
<keyword evidence="10 12" id="KW-0326">Glycosidase</keyword>
<organism evidence="16 17">
    <name type="scientific">Tigriopus californicus</name>
    <name type="common">Marine copepod</name>
    <dbReference type="NCBI Taxonomy" id="6832"/>
    <lineage>
        <taxon>Eukaryota</taxon>
        <taxon>Metazoa</taxon>
        <taxon>Ecdysozoa</taxon>
        <taxon>Arthropoda</taxon>
        <taxon>Crustacea</taxon>
        <taxon>Multicrustacea</taxon>
        <taxon>Hexanauplia</taxon>
        <taxon>Copepoda</taxon>
        <taxon>Harpacticoida</taxon>
        <taxon>Harpacticidae</taxon>
        <taxon>Tigriopus</taxon>
    </lineage>
</organism>
<evidence type="ECO:0000256" key="3">
    <source>
        <dbReference type="ARBA" id="ARBA00012729"/>
    </source>
</evidence>
<keyword evidence="7" id="KW-0146">Chitin degradation</keyword>
<feature type="domain" description="Chitin-binding type-2" evidence="14">
    <location>
        <begin position="1339"/>
        <end position="1394"/>
    </location>
</feature>
<feature type="domain" description="Chitin-binding type-2" evidence="14">
    <location>
        <begin position="1170"/>
        <end position="1224"/>
    </location>
</feature>
<evidence type="ECO:0000256" key="6">
    <source>
        <dbReference type="ARBA" id="ARBA00022801"/>
    </source>
</evidence>
<keyword evidence="4" id="KW-0147">Chitin-binding</keyword>
<comment type="caution">
    <text evidence="16">The sequence shown here is derived from an EMBL/GenBank/DDBJ whole genome shotgun (WGS) entry which is preliminary data.</text>
</comment>
<feature type="compositionally biased region" description="Acidic residues" evidence="13">
    <location>
        <begin position="1829"/>
        <end position="1838"/>
    </location>
</feature>
<dbReference type="Gene3D" id="3.10.50.10">
    <property type="match status" value="4"/>
</dbReference>
<dbReference type="InterPro" id="IPR011583">
    <property type="entry name" value="Chitinase_II/V-like_cat"/>
</dbReference>
<comment type="catalytic activity">
    <reaction evidence="1">
        <text>Random endo-hydrolysis of N-acetyl-beta-D-glucosaminide (1-&gt;4)-beta-linkages in chitin and chitodextrins.</text>
        <dbReference type="EC" id="3.2.1.14"/>
    </reaction>
</comment>
<dbReference type="InterPro" id="IPR001579">
    <property type="entry name" value="Glyco_hydro_18_chit_AS"/>
</dbReference>
<dbReference type="SUPFAM" id="SSF51445">
    <property type="entry name" value="(Trans)glycosidases"/>
    <property type="match status" value="5"/>
</dbReference>
<feature type="domain" description="Chitin-binding type-2" evidence="14">
    <location>
        <begin position="671"/>
        <end position="727"/>
    </location>
</feature>
<dbReference type="PANTHER" id="PTHR11177:SF359">
    <property type="entry name" value="CHITINASE 10-RELATED"/>
    <property type="match status" value="1"/>
</dbReference>